<gene>
    <name evidence="10" type="ORF">ACEZDJ_11440</name>
</gene>
<accession>A0ABV6UKB8</accession>
<dbReference type="SUPFAM" id="SSF46894">
    <property type="entry name" value="C-terminal effector domain of the bipartite response regulators"/>
    <property type="match status" value="1"/>
</dbReference>
<evidence type="ECO:0000256" key="1">
    <source>
        <dbReference type="ARBA" id="ARBA00022553"/>
    </source>
</evidence>
<dbReference type="Proteomes" id="UP001592528">
    <property type="component" value="Unassembled WGS sequence"/>
</dbReference>
<feature type="DNA-binding region" description="OmpR/PhoB-type" evidence="7">
    <location>
        <begin position="133"/>
        <end position="226"/>
    </location>
</feature>
<dbReference type="CDD" id="cd00383">
    <property type="entry name" value="trans_reg_C"/>
    <property type="match status" value="1"/>
</dbReference>
<dbReference type="InterPro" id="IPR011006">
    <property type="entry name" value="CheY-like_superfamily"/>
</dbReference>
<dbReference type="Gene3D" id="1.10.10.10">
    <property type="entry name" value="Winged helix-like DNA-binding domain superfamily/Winged helix DNA-binding domain"/>
    <property type="match status" value="1"/>
</dbReference>
<keyword evidence="5" id="KW-0804">Transcription</keyword>
<evidence type="ECO:0000256" key="4">
    <source>
        <dbReference type="ARBA" id="ARBA00023125"/>
    </source>
</evidence>
<organism evidence="10 11">
    <name type="scientific">Streptacidiphilus cavernicola</name>
    <dbReference type="NCBI Taxonomy" id="3342716"/>
    <lineage>
        <taxon>Bacteria</taxon>
        <taxon>Bacillati</taxon>
        <taxon>Actinomycetota</taxon>
        <taxon>Actinomycetes</taxon>
        <taxon>Kitasatosporales</taxon>
        <taxon>Streptomycetaceae</taxon>
        <taxon>Streptacidiphilus</taxon>
    </lineage>
</organism>
<evidence type="ECO:0000313" key="11">
    <source>
        <dbReference type="Proteomes" id="UP001592528"/>
    </source>
</evidence>
<dbReference type="SMART" id="SM00448">
    <property type="entry name" value="REC"/>
    <property type="match status" value="1"/>
</dbReference>
<dbReference type="SMART" id="SM00862">
    <property type="entry name" value="Trans_reg_C"/>
    <property type="match status" value="1"/>
</dbReference>
<dbReference type="InterPro" id="IPR036388">
    <property type="entry name" value="WH-like_DNA-bd_sf"/>
</dbReference>
<proteinExistence type="predicted"/>
<dbReference type="EMBL" id="JBHEZZ010000005">
    <property type="protein sequence ID" value="MFC1401899.1"/>
    <property type="molecule type" value="Genomic_DNA"/>
</dbReference>
<dbReference type="Pfam" id="PF00486">
    <property type="entry name" value="Trans_reg_C"/>
    <property type="match status" value="1"/>
</dbReference>
<feature type="domain" description="OmpR/PhoB-type" evidence="9">
    <location>
        <begin position="133"/>
        <end position="226"/>
    </location>
</feature>
<evidence type="ECO:0000313" key="10">
    <source>
        <dbReference type="EMBL" id="MFC1401899.1"/>
    </source>
</evidence>
<dbReference type="InterPro" id="IPR001789">
    <property type="entry name" value="Sig_transdc_resp-reg_receiver"/>
</dbReference>
<sequence>MTASISTPSAPKLLIVEDDRELGPMLSGLFASEGYAVDLAADGQQGLHLGLSRPYQVMVVDRRLPGIDGLELLGRLRRRAVTARVLILTALGDHHERVRGLDGGADDYLVKPFHIDELVARVRALTRRFAEEAKQLPIGTGRLDVELHQVELVDGSAVQLSPREFDLLLTLALRPRSVHSRAHLRARVFADTSAESLVDTYVYYLRRKLGREAVLTVHGYGYQIGTL</sequence>
<dbReference type="InterPro" id="IPR016032">
    <property type="entry name" value="Sig_transdc_resp-reg_C-effctor"/>
</dbReference>
<feature type="domain" description="Response regulatory" evidence="8">
    <location>
        <begin position="12"/>
        <end position="126"/>
    </location>
</feature>
<protein>
    <submittedName>
        <fullName evidence="10">Response regulator transcription factor</fullName>
    </submittedName>
</protein>
<evidence type="ECO:0000256" key="3">
    <source>
        <dbReference type="ARBA" id="ARBA00023015"/>
    </source>
</evidence>
<dbReference type="Gene3D" id="3.40.50.2300">
    <property type="match status" value="1"/>
</dbReference>
<keyword evidence="1 6" id="KW-0597">Phosphoprotein</keyword>
<dbReference type="Pfam" id="PF00072">
    <property type="entry name" value="Response_reg"/>
    <property type="match status" value="1"/>
</dbReference>
<evidence type="ECO:0000256" key="2">
    <source>
        <dbReference type="ARBA" id="ARBA00023012"/>
    </source>
</evidence>
<dbReference type="PROSITE" id="PS50110">
    <property type="entry name" value="RESPONSE_REGULATORY"/>
    <property type="match status" value="1"/>
</dbReference>
<dbReference type="InterPro" id="IPR039420">
    <property type="entry name" value="WalR-like"/>
</dbReference>
<keyword evidence="4 7" id="KW-0238">DNA-binding</keyword>
<dbReference type="InterPro" id="IPR001867">
    <property type="entry name" value="OmpR/PhoB-type_DNA-bd"/>
</dbReference>
<dbReference type="PANTHER" id="PTHR48111:SF1">
    <property type="entry name" value="TWO-COMPONENT RESPONSE REGULATOR ORR33"/>
    <property type="match status" value="1"/>
</dbReference>
<keyword evidence="11" id="KW-1185">Reference proteome</keyword>
<dbReference type="PANTHER" id="PTHR48111">
    <property type="entry name" value="REGULATOR OF RPOS"/>
    <property type="match status" value="1"/>
</dbReference>
<feature type="modified residue" description="4-aspartylphosphate" evidence="6">
    <location>
        <position position="61"/>
    </location>
</feature>
<dbReference type="SUPFAM" id="SSF52172">
    <property type="entry name" value="CheY-like"/>
    <property type="match status" value="1"/>
</dbReference>
<dbReference type="PROSITE" id="PS51755">
    <property type="entry name" value="OMPR_PHOB"/>
    <property type="match status" value="1"/>
</dbReference>
<reference evidence="10 11" key="1">
    <citation type="submission" date="2024-09" db="EMBL/GenBank/DDBJ databases">
        <authorList>
            <person name="Lee S.D."/>
        </authorList>
    </citation>
    <scope>NUCLEOTIDE SEQUENCE [LARGE SCALE GENOMIC DNA]</scope>
    <source>
        <strain evidence="10 11">N1-5</strain>
    </source>
</reference>
<comment type="caution">
    <text evidence="10">The sequence shown here is derived from an EMBL/GenBank/DDBJ whole genome shotgun (WGS) entry which is preliminary data.</text>
</comment>
<evidence type="ECO:0000259" key="9">
    <source>
        <dbReference type="PROSITE" id="PS51755"/>
    </source>
</evidence>
<dbReference type="Gene3D" id="6.10.250.690">
    <property type="match status" value="1"/>
</dbReference>
<evidence type="ECO:0000256" key="5">
    <source>
        <dbReference type="ARBA" id="ARBA00023163"/>
    </source>
</evidence>
<evidence type="ECO:0000256" key="6">
    <source>
        <dbReference type="PROSITE-ProRule" id="PRU00169"/>
    </source>
</evidence>
<dbReference type="RefSeq" id="WP_269665063.1">
    <property type="nucleotide sequence ID" value="NZ_JBHEZZ010000005.1"/>
</dbReference>
<keyword evidence="3" id="KW-0805">Transcription regulation</keyword>
<keyword evidence="2" id="KW-0902">Two-component regulatory system</keyword>
<evidence type="ECO:0000256" key="7">
    <source>
        <dbReference type="PROSITE-ProRule" id="PRU01091"/>
    </source>
</evidence>
<evidence type="ECO:0000259" key="8">
    <source>
        <dbReference type="PROSITE" id="PS50110"/>
    </source>
</evidence>
<name>A0ABV6UKB8_9ACTN</name>